<dbReference type="Gene3D" id="1.10.1200.10">
    <property type="entry name" value="ACP-like"/>
    <property type="match status" value="1"/>
</dbReference>
<keyword evidence="6" id="KW-1185">Reference proteome</keyword>
<dbReference type="PANTHER" id="PTHR45527:SF14">
    <property type="entry name" value="PLIPASTATIN SYNTHASE SUBUNIT B"/>
    <property type="match status" value="1"/>
</dbReference>
<dbReference type="PROSITE" id="PS50075">
    <property type="entry name" value="CARRIER"/>
    <property type="match status" value="1"/>
</dbReference>
<dbReference type="EMBL" id="LJFS01000091">
    <property type="protein sequence ID" value="KPG18978.1"/>
    <property type="molecule type" value="Genomic_DNA"/>
</dbReference>
<evidence type="ECO:0000256" key="3">
    <source>
        <dbReference type="ARBA" id="ARBA00022553"/>
    </source>
</evidence>
<keyword evidence="3" id="KW-0597">Phosphoprotein</keyword>
<comment type="caution">
    <text evidence="5">The sequence shown here is derived from an EMBL/GenBank/DDBJ whole genome shotgun (WGS) entry which is preliminary data.</text>
</comment>
<dbReference type="InterPro" id="IPR009081">
    <property type="entry name" value="PP-bd_ACP"/>
</dbReference>
<dbReference type="InterPro" id="IPR020459">
    <property type="entry name" value="AMP-binding"/>
</dbReference>
<keyword evidence="2" id="KW-0596">Phosphopantetheine</keyword>
<dbReference type="InterPro" id="IPR010071">
    <property type="entry name" value="AA_adenyl_dom"/>
</dbReference>
<sequence length="791" mass="84155">VPIDPSVPDARLGFVLSDAEPVVAVSTAVLAGRLADYGLPVIDIDDRAVHGHPGSALPTMPAPDDLAYVIYTSGTTGTPKGVAIPHHNVTRLLAAIDADLEFSPGQVWSQCHSLAFDFSVWEIFGALLHGGRLLVVPEAATRSPEDLHALLVRERVSVLSQTPSAFYALQALDAALPEPRQLGLEVVVFGGEALEPQRLGAWLTDHPGAPRLVNMYGITETTVHASFRDITIADMGRAESPIGVPLTDLAFFVLDDWLRPVPVGALGELYVAGAGLGYGYLRRKSLTASRFVACPFGGRGTRMYRTGDLAAWGEDGQLRYLGRADEQVKIRGYRIELGEVQSALAALGGVEQAAVIAREDRAGDKRLVGYITGSADPVELRAALGVQLPSYMVPAAIVVLESLPLTVNGKLDKKSLPVPEYRAVEQYRGPATAVEEVLAGIYAQVLGLERVGVDDAFFELGGDSILAMQVSSAVRMAGLVCRPRDIFVLQTVARLAAVVGSATAADEPLDEGTGRVVATPIMQWLKEIDGPIGEYNQTVVVQAPAGVTLAEVNAVVQAVLDRHAMLRLRAEDDGAGGWALTVPESGSLGAAECLESIGVLTEEALIAARSRLDPAAGVMLRALWEVSTSRLVLVIHHLAVDGVSWRILLEDINIAWAQLTNGQPIVLPPAGTSFRRWSELLTRSARNTQIVEQSDRWRELSATTAIFPAARPEADTYQTAGRLSASLDAETTRMLLGEVPTAFHAGLQDILLIALALAVAEFSDTAEPIAIDVEGHGRQEELAELGGVGGV</sequence>
<dbReference type="InterPro" id="IPR020806">
    <property type="entry name" value="PKS_PP-bd"/>
</dbReference>
<protein>
    <submittedName>
        <fullName evidence="5">Non-ribosomal peptide synthetase</fullName>
    </submittedName>
</protein>
<evidence type="ECO:0000256" key="1">
    <source>
        <dbReference type="ARBA" id="ARBA00001957"/>
    </source>
</evidence>
<evidence type="ECO:0000313" key="5">
    <source>
        <dbReference type="EMBL" id="KPG18978.1"/>
    </source>
</evidence>
<evidence type="ECO:0000313" key="6">
    <source>
        <dbReference type="Proteomes" id="UP000037962"/>
    </source>
</evidence>
<dbReference type="Gene3D" id="2.30.38.10">
    <property type="entry name" value="Luciferase, Domain 3"/>
    <property type="match status" value="1"/>
</dbReference>
<dbReference type="Pfam" id="PF00550">
    <property type="entry name" value="PP-binding"/>
    <property type="match status" value="1"/>
</dbReference>
<dbReference type="PROSITE" id="PS00012">
    <property type="entry name" value="PHOSPHOPANTETHEINE"/>
    <property type="match status" value="1"/>
</dbReference>
<feature type="non-terminal residue" evidence="5">
    <location>
        <position position="791"/>
    </location>
</feature>
<organism evidence="5 6">
    <name type="scientific">Mycobacteroides immunogenum</name>
    <dbReference type="NCBI Taxonomy" id="83262"/>
    <lineage>
        <taxon>Bacteria</taxon>
        <taxon>Bacillati</taxon>
        <taxon>Actinomycetota</taxon>
        <taxon>Actinomycetes</taxon>
        <taxon>Mycobacteriales</taxon>
        <taxon>Mycobacteriaceae</taxon>
        <taxon>Mycobacteroides</taxon>
    </lineage>
</organism>
<comment type="cofactor">
    <cofactor evidence="1">
        <name>pantetheine 4'-phosphate</name>
        <dbReference type="ChEBI" id="CHEBI:47942"/>
    </cofactor>
</comment>
<dbReference type="InterPro" id="IPR000873">
    <property type="entry name" value="AMP-dep_synth/lig_dom"/>
</dbReference>
<evidence type="ECO:0000259" key="4">
    <source>
        <dbReference type="PROSITE" id="PS50075"/>
    </source>
</evidence>
<dbReference type="NCBIfam" id="TIGR01733">
    <property type="entry name" value="AA-adenyl-dom"/>
    <property type="match status" value="1"/>
</dbReference>
<dbReference type="Gene3D" id="3.40.50.980">
    <property type="match status" value="2"/>
</dbReference>
<dbReference type="PROSITE" id="PS00455">
    <property type="entry name" value="AMP_BINDING"/>
    <property type="match status" value="1"/>
</dbReference>
<dbReference type="InterPro" id="IPR045851">
    <property type="entry name" value="AMP-bd_C_sf"/>
</dbReference>
<dbReference type="Gene3D" id="3.30.559.10">
    <property type="entry name" value="Chloramphenicol acetyltransferase-like domain"/>
    <property type="match status" value="1"/>
</dbReference>
<feature type="domain" description="Carrier" evidence="4">
    <location>
        <begin position="429"/>
        <end position="503"/>
    </location>
</feature>
<evidence type="ECO:0000256" key="2">
    <source>
        <dbReference type="ARBA" id="ARBA00022450"/>
    </source>
</evidence>
<gene>
    <name evidence="5" type="ORF">AN912_30400</name>
</gene>
<reference evidence="5 6" key="1">
    <citation type="submission" date="2015-09" db="EMBL/GenBank/DDBJ databases">
        <title>Genome Sequences of Mycobacterium immunogenum Isolates, Recuperated from a Chloraminated Drinking Water Distribution System Simulator Subjected to Episodes of Nitrification.</title>
        <authorList>
            <person name="Gomez-Alvarez V."/>
            <person name="Revetta R.P."/>
        </authorList>
    </citation>
    <scope>NUCLEOTIDE SEQUENCE [LARGE SCALE GENOMIC DNA]</scope>
    <source>
        <strain evidence="5 6">H076</strain>
    </source>
</reference>
<dbReference type="InterPro" id="IPR023213">
    <property type="entry name" value="CAT-like_dom_sf"/>
</dbReference>
<dbReference type="SMART" id="SM00823">
    <property type="entry name" value="PKS_PP"/>
    <property type="match status" value="1"/>
</dbReference>
<dbReference type="InterPro" id="IPR025110">
    <property type="entry name" value="AMP-bd_C"/>
</dbReference>
<dbReference type="Pfam" id="PF13193">
    <property type="entry name" value="AMP-binding_C"/>
    <property type="match status" value="1"/>
</dbReference>
<dbReference type="SUPFAM" id="SSF47336">
    <property type="entry name" value="ACP-like"/>
    <property type="match status" value="1"/>
</dbReference>
<feature type="non-terminal residue" evidence="5">
    <location>
        <position position="1"/>
    </location>
</feature>
<dbReference type="InterPro" id="IPR006162">
    <property type="entry name" value="Ppantetheine_attach_site"/>
</dbReference>
<dbReference type="InterPro" id="IPR001242">
    <property type="entry name" value="Condensation_dom"/>
</dbReference>
<dbReference type="Gene3D" id="3.30.300.30">
    <property type="match status" value="1"/>
</dbReference>
<dbReference type="Gene3D" id="3.30.559.30">
    <property type="entry name" value="Nonribosomal peptide synthetase, condensation domain"/>
    <property type="match status" value="1"/>
</dbReference>
<dbReference type="SUPFAM" id="SSF56801">
    <property type="entry name" value="Acetyl-CoA synthetase-like"/>
    <property type="match status" value="1"/>
</dbReference>
<accession>A0ABR5LID3</accession>
<dbReference type="PRINTS" id="PR00154">
    <property type="entry name" value="AMPBINDING"/>
</dbReference>
<dbReference type="InterPro" id="IPR036736">
    <property type="entry name" value="ACP-like_sf"/>
</dbReference>
<name>A0ABR5LID3_9MYCO</name>
<dbReference type="Proteomes" id="UP000037962">
    <property type="component" value="Unassembled WGS sequence"/>
</dbReference>
<dbReference type="RefSeq" id="WP_131726704.1">
    <property type="nucleotide sequence ID" value="NZ_LJFS01000091.1"/>
</dbReference>
<dbReference type="Pfam" id="PF00668">
    <property type="entry name" value="Condensation"/>
    <property type="match status" value="1"/>
</dbReference>
<dbReference type="SUPFAM" id="SSF52777">
    <property type="entry name" value="CoA-dependent acyltransferases"/>
    <property type="match status" value="2"/>
</dbReference>
<dbReference type="Pfam" id="PF00501">
    <property type="entry name" value="AMP-binding"/>
    <property type="match status" value="1"/>
</dbReference>
<dbReference type="PANTHER" id="PTHR45527">
    <property type="entry name" value="NONRIBOSOMAL PEPTIDE SYNTHETASE"/>
    <property type="match status" value="1"/>
</dbReference>
<dbReference type="InterPro" id="IPR020845">
    <property type="entry name" value="AMP-binding_CS"/>
</dbReference>
<proteinExistence type="predicted"/>